<dbReference type="RefSeq" id="WP_406695880.1">
    <property type="nucleotide sequence ID" value="NZ_CP155447.1"/>
</dbReference>
<keyword evidence="1" id="KW-0732">Signal</keyword>
<dbReference type="EMBL" id="CP155447">
    <property type="protein sequence ID" value="XBH03143.1"/>
    <property type="molecule type" value="Genomic_DNA"/>
</dbReference>
<name>A0AAU7CCL3_9BACT</name>
<feature type="signal peptide" evidence="1">
    <location>
        <begin position="1"/>
        <end position="21"/>
    </location>
</feature>
<accession>A0AAU7CCL3</accession>
<organism evidence="2">
    <name type="scientific">Singulisphaera sp. Ch08</name>
    <dbReference type="NCBI Taxonomy" id="3120278"/>
    <lineage>
        <taxon>Bacteria</taxon>
        <taxon>Pseudomonadati</taxon>
        <taxon>Planctomycetota</taxon>
        <taxon>Planctomycetia</taxon>
        <taxon>Isosphaerales</taxon>
        <taxon>Isosphaeraceae</taxon>
        <taxon>Singulisphaera</taxon>
    </lineage>
</organism>
<dbReference type="AlphaFoldDB" id="A0AAU7CCL3"/>
<gene>
    <name evidence="2" type="ORF">V5E97_33280</name>
</gene>
<sequence>MSRICGFLSVALLCVAVPVLAADPTGTWKWSVERNGQTFETTLKLKHEGGKLTGTVSGRNNTETEIEDGKVDGDDVSFKVTREFGGNKFVQTYKGKLSGDTIKGKVEFERNGEAQSRDWEAKKG</sequence>
<evidence type="ECO:0000256" key="1">
    <source>
        <dbReference type="SAM" id="SignalP"/>
    </source>
</evidence>
<protein>
    <submittedName>
        <fullName evidence="2">Uncharacterized protein</fullName>
    </submittedName>
</protein>
<reference evidence="2" key="1">
    <citation type="submission" date="2024-05" db="EMBL/GenBank/DDBJ databases">
        <title>Planctomycetes of the genus Singulisphaera possess chitinolytic capabilities.</title>
        <authorList>
            <person name="Ivanova A."/>
        </authorList>
    </citation>
    <scope>NUCLEOTIDE SEQUENCE</scope>
    <source>
        <strain evidence="2">Ch08T</strain>
    </source>
</reference>
<proteinExistence type="predicted"/>
<feature type="chain" id="PRO_5043537442" evidence="1">
    <location>
        <begin position="22"/>
        <end position="124"/>
    </location>
</feature>
<evidence type="ECO:0000313" key="2">
    <source>
        <dbReference type="EMBL" id="XBH03143.1"/>
    </source>
</evidence>